<evidence type="ECO:0000313" key="3">
    <source>
        <dbReference type="EMBL" id="MBB6576097.1"/>
    </source>
</evidence>
<gene>
    <name evidence="3" type="ORF">HNP33_000145</name>
</gene>
<reference evidence="3 4" key="1">
    <citation type="submission" date="2020-08" db="EMBL/GenBank/DDBJ databases">
        <title>Functional genomics of gut bacteria from endangered species of beetles.</title>
        <authorList>
            <person name="Carlos-Shanley C."/>
        </authorList>
    </citation>
    <scope>NUCLEOTIDE SEQUENCE [LARGE SCALE GENOMIC DNA]</scope>
    <source>
        <strain evidence="3 4">S00124</strain>
    </source>
</reference>
<name>A0ABR6RAB1_9BURK</name>
<dbReference type="PANTHER" id="PTHR45648:SF5">
    <property type="entry name" value="OS04G0577300 PROTEIN"/>
    <property type="match status" value="1"/>
</dbReference>
<keyword evidence="2" id="KW-0732">Signal</keyword>
<feature type="chain" id="PRO_5047405454" evidence="2">
    <location>
        <begin position="24"/>
        <end position="331"/>
    </location>
</feature>
<dbReference type="Gene3D" id="3.40.50.1110">
    <property type="entry name" value="SGNH hydrolase"/>
    <property type="match status" value="1"/>
</dbReference>
<evidence type="ECO:0000313" key="4">
    <source>
        <dbReference type="Proteomes" id="UP000562492"/>
    </source>
</evidence>
<dbReference type="InterPro" id="IPR051058">
    <property type="entry name" value="GDSL_Est/Lipase"/>
</dbReference>
<organism evidence="3 4">
    <name type="scientific">Comamonas odontotermitis</name>
    <dbReference type="NCBI Taxonomy" id="379895"/>
    <lineage>
        <taxon>Bacteria</taxon>
        <taxon>Pseudomonadati</taxon>
        <taxon>Pseudomonadota</taxon>
        <taxon>Betaproteobacteria</taxon>
        <taxon>Burkholderiales</taxon>
        <taxon>Comamonadaceae</taxon>
        <taxon>Comamonas</taxon>
    </lineage>
</organism>
<dbReference type="InterPro" id="IPR001087">
    <property type="entry name" value="GDSL"/>
</dbReference>
<dbReference type="InterPro" id="IPR036514">
    <property type="entry name" value="SGNH_hydro_sf"/>
</dbReference>
<sequence>MAENWMHRTLLTAAAAASVALLAACGSSTTANSVRPDSIITFGDAMSDLGQNSNGRPYSVTTTDGLQNNWTREIAYRYDLTLTAARAGGTAYAQGNARVALPDATGTNAPSITSQIDSYLAANPKFPDKQFVLLSGGMSDVIAGYNEVLAGTTTVDQYLANMRTAGKQMADQVRRLHVAGAPRVLAIGTPNVSRTLWAKGLDTANPAADPQPTKTLEDATNAFNQTMQVSLVDLDGTQVLYSDVQYYFNSMTGNPGNFNFTNNTDPLCTTVDATNGIGIGAGQINSSLCTIDTVVDSSKISQYVFSDKINYTPEAHRRFGDWVYDRMKANW</sequence>
<comment type="caution">
    <text evidence="3">The sequence shown here is derived from an EMBL/GenBank/DDBJ whole genome shotgun (WGS) entry which is preliminary data.</text>
</comment>
<feature type="signal peptide" evidence="2">
    <location>
        <begin position="1"/>
        <end position="23"/>
    </location>
</feature>
<dbReference type="Pfam" id="PF00657">
    <property type="entry name" value="Lipase_GDSL"/>
    <property type="match status" value="1"/>
</dbReference>
<dbReference type="EMBL" id="JACHKZ010000001">
    <property type="protein sequence ID" value="MBB6576097.1"/>
    <property type="molecule type" value="Genomic_DNA"/>
</dbReference>
<keyword evidence="4" id="KW-1185">Reference proteome</keyword>
<keyword evidence="1" id="KW-0378">Hydrolase</keyword>
<dbReference type="PANTHER" id="PTHR45648">
    <property type="entry name" value="GDSL LIPASE/ACYLHYDROLASE FAMILY PROTEIN (AFU_ORTHOLOGUE AFUA_4G14700)"/>
    <property type="match status" value="1"/>
</dbReference>
<evidence type="ECO:0000256" key="1">
    <source>
        <dbReference type="ARBA" id="ARBA00022801"/>
    </source>
</evidence>
<accession>A0ABR6RAB1</accession>
<protein>
    <submittedName>
        <fullName evidence="3">Phospholipase/lecithinase/hemolysin</fullName>
    </submittedName>
</protein>
<dbReference type="RefSeq" id="WP_184704241.1">
    <property type="nucleotide sequence ID" value="NZ_JACHKZ010000001.1"/>
</dbReference>
<dbReference type="CDD" id="cd01847">
    <property type="entry name" value="Triacylglycerol_lipase_like"/>
    <property type="match status" value="1"/>
</dbReference>
<proteinExistence type="predicted"/>
<dbReference type="Proteomes" id="UP000562492">
    <property type="component" value="Unassembled WGS sequence"/>
</dbReference>
<evidence type="ECO:0000256" key="2">
    <source>
        <dbReference type="SAM" id="SignalP"/>
    </source>
</evidence>